<protein>
    <recommendedName>
        <fullName evidence="3">DUF927 domain-containing protein</fullName>
    </recommendedName>
</protein>
<accession>A0ABV7BYW5</accession>
<dbReference type="RefSeq" id="WP_216839175.1">
    <property type="nucleotide sequence ID" value="NZ_JAFNJS010000008.1"/>
</dbReference>
<gene>
    <name evidence="1" type="ORF">ACFOD3_23665</name>
</gene>
<sequence>MMPDDMVLQDMFQSARAQVAPQSRPEPAQAPPEAEWPFYCLGYDRDRFFLYTKEGRQVIAMSAKDLSSHGQLLKLADVNWFESNFASKEGFNARWVANELIRACYRAGVYDPDRVRGRGVWLDAGRSVMHLGDLLLVDGAEAALTDIKSRFIYEQGRPLTVTLGEPLTDDEGKKFLAMCRAVSWEDPTRDGSFFAGWVVSALIGGALMWRPHMWLLSDFGQGKSWVFNNIVTPILGNLALMAQGNTTESGIRGALGLDARPVLFEEAETQTEVDAARIQLVLNLARQASTEGSPPILKGTKDGGYNRFIVRGSFFMSSINAGLTQGADESRFVTVALVEGNPDQFDALKIAHAEASVPNMAGRMLARLLAMIPTVRANTEALADAIARTGAGRRVGDTLGTILACQMALVDQSQLTPEAAAKIVASREWIRNAAAEAKATPEWQRALAHLMQCEGMRRTVNGRTDNLTISELVGACRPSFGGDDTIDRRDADAQLRRMGMRVMDNNLVIGNRSTVIAGLFRGTPWSGGWLATLARVPGAWRGKEVRFTPAHKDKALVIPLSSILEDEA</sequence>
<organism evidence="1 2">
    <name type="scientific">Falsiroseomonas tokyonensis</name>
    <dbReference type="NCBI Taxonomy" id="430521"/>
    <lineage>
        <taxon>Bacteria</taxon>
        <taxon>Pseudomonadati</taxon>
        <taxon>Pseudomonadota</taxon>
        <taxon>Alphaproteobacteria</taxon>
        <taxon>Acetobacterales</taxon>
        <taxon>Roseomonadaceae</taxon>
        <taxon>Falsiroseomonas</taxon>
    </lineage>
</organism>
<reference evidence="2" key="1">
    <citation type="journal article" date="2019" name="Int. J. Syst. Evol. Microbiol.">
        <title>The Global Catalogue of Microorganisms (GCM) 10K type strain sequencing project: providing services to taxonomists for standard genome sequencing and annotation.</title>
        <authorList>
            <consortium name="The Broad Institute Genomics Platform"/>
            <consortium name="The Broad Institute Genome Sequencing Center for Infectious Disease"/>
            <person name="Wu L."/>
            <person name="Ma J."/>
        </authorList>
    </citation>
    <scope>NUCLEOTIDE SEQUENCE [LARGE SCALE GENOMIC DNA]</scope>
    <source>
        <strain evidence="2">CGMCC 1.16855</strain>
    </source>
</reference>
<dbReference type="Proteomes" id="UP001595420">
    <property type="component" value="Unassembled WGS sequence"/>
</dbReference>
<name>A0ABV7BYW5_9PROT</name>
<comment type="caution">
    <text evidence="1">The sequence shown here is derived from an EMBL/GenBank/DDBJ whole genome shotgun (WGS) entry which is preliminary data.</text>
</comment>
<evidence type="ECO:0000313" key="2">
    <source>
        <dbReference type="Proteomes" id="UP001595420"/>
    </source>
</evidence>
<evidence type="ECO:0000313" key="1">
    <source>
        <dbReference type="EMBL" id="MFC3002917.1"/>
    </source>
</evidence>
<keyword evidence="2" id="KW-1185">Reference proteome</keyword>
<evidence type="ECO:0008006" key="3">
    <source>
        <dbReference type="Google" id="ProtNLM"/>
    </source>
</evidence>
<dbReference type="EMBL" id="JBHRSB010000008">
    <property type="protein sequence ID" value="MFC3002917.1"/>
    <property type="molecule type" value="Genomic_DNA"/>
</dbReference>
<proteinExistence type="predicted"/>